<feature type="repeat" description="PPR" evidence="2">
    <location>
        <begin position="120"/>
        <end position="154"/>
    </location>
</feature>
<dbReference type="Gene3D" id="1.25.40.10">
    <property type="entry name" value="Tetratricopeptide repeat domain"/>
    <property type="match status" value="2"/>
</dbReference>
<dbReference type="Pfam" id="PF01535">
    <property type="entry name" value="PPR"/>
    <property type="match status" value="3"/>
</dbReference>
<dbReference type="PROSITE" id="PS51375">
    <property type="entry name" value="PPR"/>
    <property type="match status" value="1"/>
</dbReference>
<evidence type="ECO:0000313" key="3">
    <source>
        <dbReference type="EMBL" id="KAE8707820.1"/>
    </source>
</evidence>
<dbReference type="InterPro" id="IPR002885">
    <property type="entry name" value="PPR_rpt"/>
</dbReference>
<comment type="caution">
    <text evidence="3">The sequence shown here is derived from an EMBL/GenBank/DDBJ whole genome shotgun (WGS) entry which is preliminary data.</text>
</comment>
<keyword evidence="1" id="KW-0677">Repeat</keyword>
<organism evidence="3 4">
    <name type="scientific">Hibiscus syriacus</name>
    <name type="common">Rose of Sharon</name>
    <dbReference type="NCBI Taxonomy" id="106335"/>
    <lineage>
        <taxon>Eukaryota</taxon>
        <taxon>Viridiplantae</taxon>
        <taxon>Streptophyta</taxon>
        <taxon>Embryophyta</taxon>
        <taxon>Tracheophyta</taxon>
        <taxon>Spermatophyta</taxon>
        <taxon>Magnoliopsida</taxon>
        <taxon>eudicotyledons</taxon>
        <taxon>Gunneridae</taxon>
        <taxon>Pentapetalae</taxon>
        <taxon>rosids</taxon>
        <taxon>malvids</taxon>
        <taxon>Malvales</taxon>
        <taxon>Malvaceae</taxon>
        <taxon>Malvoideae</taxon>
        <taxon>Hibiscus</taxon>
    </lineage>
</organism>
<accession>A0A6A3AT09</accession>
<dbReference type="FunFam" id="1.25.40.10:FF:000285">
    <property type="entry name" value="Pentatricopeptide repeat-containing protein, chloroplastic"/>
    <property type="match status" value="1"/>
</dbReference>
<name>A0A6A3AT09_HIBSY</name>
<reference evidence="3" key="1">
    <citation type="submission" date="2019-09" db="EMBL/GenBank/DDBJ databases">
        <title>Draft genome information of white flower Hibiscus syriacus.</title>
        <authorList>
            <person name="Kim Y.-M."/>
        </authorList>
    </citation>
    <scope>NUCLEOTIDE SEQUENCE [LARGE SCALE GENOMIC DNA]</scope>
    <source>
        <strain evidence="3">YM2019G1</strain>
    </source>
</reference>
<dbReference type="EMBL" id="VEPZ02000958">
    <property type="protein sequence ID" value="KAE8707820.1"/>
    <property type="molecule type" value="Genomic_DNA"/>
</dbReference>
<evidence type="ECO:0000256" key="2">
    <source>
        <dbReference type="PROSITE-ProRule" id="PRU00708"/>
    </source>
</evidence>
<dbReference type="NCBIfam" id="TIGR00756">
    <property type="entry name" value="PPR"/>
    <property type="match status" value="1"/>
</dbReference>
<gene>
    <name evidence="3" type="ORF">F3Y22_tig00110372pilonHSYRG00041</name>
</gene>
<protein>
    <recommendedName>
        <fullName evidence="5">Pentatricopeptide repeat-containing protein</fullName>
    </recommendedName>
</protein>
<dbReference type="Pfam" id="PF13041">
    <property type="entry name" value="PPR_2"/>
    <property type="match status" value="1"/>
</dbReference>
<dbReference type="AlphaFoldDB" id="A0A6A3AT09"/>
<dbReference type="Proteomes" id="UP000436088">
    <property type="component" value="Unassembled WGS sequence"/>
</dbReference>
<keyword evidence="4" id="KW-1185">Reference proteome</keyword>
<dbReference type="InterPro" id="IPR046960">
    <property type="entry name" value="PPR_At4g14850-like_plant"/>
</dbReference>
<dbReference type="PANTHER" id="PTHR47926">
    <property type="entry name" value="PENTATRICOPEPTIDE REPEAT-CONTAINING PROTEIN"/>
    <property type="match status" value="1"/>
</dbReference>
<dbReference type="GO" id="GO:0003723">
    <property type="term" value="F:RNA binding"/>
    <property type="evidence" value="ECO:0007669"/>
    <property type="project" value="InterPro"/>
</dbReference>
<proteinExistence type="predicted"/>
<dbReference type="InterPro" id="IPR011990">
    <property type="entry name" value="TPR-like_helical_dom_sf"/>
</dbReference>
<evidence type="ECO:0000313" key="4">
    <source>
        <dbReference type="Proteomes" id="UP000436088"/>
    </source>
</evidence>
<evidence type="ECO:0008006" key="5">
    <source>
        <dbReference type="Google" id="ProtNLM"/>
    </source>
</evidence>
<sequence>MYSSCGLLEDDVLVFDGIENPGLVAWSSMLMVIKACSNLEQLNLGSQLHGLMIKKGFGEGLLKANLSLHEMDYGKVFHSLARKLDVHSDPYVTSALIDMYSKCGMPEAASRVFERVEDPRTVTWSALISGLSWNGWFVEALTCFQKMQFNGIEANEFTLTSVILASVALVNMLINLYSRYIMQQPGAFAYGDANSGLHDQKRSSFASYYGNDLIQIYSDRGQIAEANSVFELMPEKSSSSWTPIISAEVEHGHPSEALALFNDYEEEE</sequence>
<dbReference type="GO" id="GO:0009451">
    <property type="term" value="P:RNA modification"/>
    <property type="evidence" value="ECO:0007669"/>
    <property type="project" value="InterPro"/>
</dbReference>
<evidence type="ECO:0000256" key="1">
    <source>
        <dbReference type="ARBA" id="ARBA00022737"/>
    </source>
</evidence>